<sequence>MLPNLLLIATLLVGAVARPNPHHSDKDFDLKLVTSNIRYNAGEGSRFEHERSWDERKVGQIAALAGQTQDGPTVIGVQEATKVQVDDLIKGLSAKTHCQWKYFGVGRDDGVEAGEYAAILYQDNEWELVNGTSRWLSETPLVPSISWGANNIRIASISELKHKPTGNHINYINTHYDHISDLARQKSSELIAEWASLIPNDYETFITGDFNSISSDLSYQTLIESFDDTREIAIKKLSLLETNTGFESTDTVKTLDFIWAPKGSNTRDSSVVVEEYNVLDTMTEEGFRYSDHRPVISTFKIKC</sequence>
<dbReference type="EMBL" id="CALSDN010000012">
    <property type="protein sequence ID" value="CAH6722922.1"/>
    <property type="molecule type" value="Genomic_DNA"/>
</dbReference>
<name>A0ACA9YDB9_9ASCO</name>
<keyword evidence="2" id="KW-1185">Reference proteome</keyword>
<reference evidence="1" key="1">
    <citation type="submission" date="2022-06" db="EMBL/GenBank/DDBJ databases">
        <authorList>
            <person name="Legras J.-L."/>
            <person name="Devillers H."/>
            <person name="Grondin C."/>
        </authorList>
    </citation>
    <scope>NUCLEOTIDE SEQUENCE</scope>
    <source>
        <strain evidence="1">CLIB 1444</strain>
    </source>
</reference>
<protein>
    <submittedName>
        <fullName evidence="1">Uncharacterized protein</fullName>
    </submittedName>
</protein>
<organism evidence="1 2">
    <name type="scientific">[Candida] jaroonii</name>
    <dbReference type="NCBI Taxonomy" id="467808"/>
    <lineage>
        <taxon>Eukaryota</taxon>
        <taxon>Fungi</taxon>
        <taxon>Dikarya</taxon>
        <taxon>Ascomycota</taxon>
        <taxon>Saccharomycotina</taxon>
        <taxon>Pichiomycetes</taxon>
        <taxon>Debaryomycetaceae</taxon>
        <taxon>Yamadazyma</taxon>
    </lineage>
</organism>
<comment type="caution">
    <text evidence="1">The sequence shown here is derived from an EMBL/GenBank/DDBJ whole genome shotgun (WGS) entry which is preliminary data.</text>
</comment>
<evidence type="ECO:0000313" key="1">
    <source>
        <dbReference type="EMBL" id="CAH6722922.1"/>
    </source>
</evidence>
<gene>
    <name evidence="1" type="ORF">CLIB1444_12S00276</name>
</gene>
<proteinExistence type="predicted"/>
<dbReference type="Proteomes" id="UP001152531">
    <property type="component" value="Unassembled WGS sequence"/>
</dbReference>
<evidence type="ECO:0000313" key="2">
    <source>
        <dbReference type="Proteomes" id="UP001152531"/>
    </source>
</evidence>
<accession>A0ACA9YDB9</accession>